<evidence type="ECO:0000256" key="9">
    <source>
        <dbReference type="SAM" id="MobiDB-lite"/>
    </source>
</evidence>
<dbReference type="SUPFAM" id="SSF143081">
    <property type="entry name" value="BB1717-like"/>
    <property type="match status" value="1"/>
</dbReference>
<evidence type="ECO:0000256" key="5">
    <source>
        <dbReference type="ARBA" id="ARBA00023124"/>
    </source>
</evidence>
<gene>
    <name evidence="10" type="primary">yedK_1</name>
    <name evidence="10" type="ORF">BN1051_01608</name>
</gene>
<dbReference type="PANTHER" id="PTHR13604">
    <property type="entry name" value="DC12-RELATED"/>
    <property type="match status" value="1"/>
</dbReference>
<evidence type="ECO:0000256" key="7">
    <source>
        <dbReference type="ARBA" id="ARBA00023239"/>
    </source>
</evidence>
<name>A0A078MLV7_9MICC</name>
<feature type="region of interest" description="Disordered" evidence="9">
    <location>
        <begin position="230"/>
        <end position="259"/>
    </location>
</feature>
<reference evidence="10" key="1">
    <citation type="submission" date="2014-07" db="EMBL/GenBank/DDBJ databases">
        <authorList>
            <person name="Urmite Genomes Urmite Genomes"/>
        </authorList>
    </citation>
    <scope>NUCLEOTIDE SEQUENCE</scope>
    <source>
        <strain evidence="10">11W110_air</strain>
    </source>
</reference>
<dbReference type="PANTHER" id="PTHR13604:SF0">
    <property type="entry name" value="ABASIC SITE PROCESSING PROTEIN HMCES"/>
    <property type="match status" value="1"/>
</dbReference>
<keyword evidence="5" id="KW-0190">Covalent protein-DNA linkage</keyword>
<evidence type="ECO:0000256" key="3">
    <source>
        <dbReference type="ARBA" id="ARBA00022763"/>
    </source>
</evidence>
<dbReference type="GO" id="GO:0003697">
    <property type="term" value="F:single-stranded DNA binding"/>
    <property type="evidence" value="ECO:0007669"/>
    <property type="project" value="InterPro"/>
</dbReference>
<dbReference type="Gene3D" id="3.90.1680.10">
    <property type="entry name" value="SOS response associated peptidase-like"/>
    <property type="match status" value="1"/>
</dbReference>
<dbReference type="GO" id="GO:0106300">
    <property type="term" value="P:protein-DNA covalent cross-linking repair"/>
    <property type="evidence" value="ECO:0007669"/>
    <property type="project" value="InterPro"/>
</dbReference>
<dbReference type="InterPro" id="IPR003738">
    <property type="entry name" value="SRAP"/>
</dbReference>
<proteinExistence type="inferred from homology"/>
<dbReference type="EC" id="3.4.-.-" evidence="8"/>
<accession>A0A078MLV7</accession>
<evidence type="ECO:0000256" key="8">
    <source>
        <dbReference type="RuleBase" id="RU364100"/>
    </source>
</evidence>
<dbReference type="PATRIC" id="fig|1461584.3.peg.1596"/>
<dbReference type="AlphaFoldDB" id="A0A078MLV7"/>
<comment type="similarity">
    <text evidence="1 8">Belongs to the SOS response-associated peptidase family.</text>
</comment>
<dbReference type="GO" id="GO:0006508">
    <property type="term" value="P:proteolysis"/>
    <property type="evidence" value="ECO:0007669"/>
    <property type="project" value="UniProtKB-KW"/>
</dbReference>
<dbReference type="InterPro" id="IPR036590">
    <property type="entry name" value="SRAP-like"/>
</dbReference>
<keyword evidence="7" id="KW-0456">Lyase</keyword>
<keyword evidence="2 8" id="KW-0645">Protease</keyword>
<evidence type="ECO:0000256" key="1">
    <source>
        <dbReference type="ARBA" id="ARBA00008136"/>
    </source>
</evidence>
<sequence>MCGRYVMTRAVGDLVAEAEAEADDALQLRASWNVAPTTEVPIVLERLVDGAVRRQVHVARWGLVPRWAEDPAVGNRAFNARTETVLEKPTFRDAVPQRRCAVPVEGYYEWTAGPDGGRVPMFVRPEQGGLIWLAGLYEWWRDPQRPASDPGRWLLTTTVLTVAAPEPDDADPALAALGSLHDRLPLALAPGMLEQWLDPGRRDAPALVAAAHAQAFTAAGSWRLRSANPAVGNVRNDGPQMLQPGPEGALPQAAGEALF</sequence>
<evidence type="ECO:0000256" key="4">
    <source>
        <dbReference type="ARBA" id="ARBA00022801"/>
    </source>
</evidence>
<evidence type="ECO:0000256" key="2">
    <source>
        <dbReference type="ARBA" id="ARBA00022670"/>
    </source>
</evidence>
<dbReference type="GO" id="GO:0008233">
    <property type="term" value="F:peptidase activity"/>
    <property type="evidence" value="ECO:0007669"/>
    <property type="project" value="UniProtKB-KW"/>
</dbReference>
<organism evidence="10">
    <name type="scientific">Arthrobacter saudimassiliensis</name>
    <dbReference type="NCBI Taxonomy" id="1461584"/>
    <lineage>
        <taxon>Bacteria</taxon>
        <taxon>Bacillati</taxon>
        <taxon>Actinomycetota</taxon>
        <taxon>Actinomycetes</taxon>
        <taxon>Micrococcales</taxon>
        <taxon>Micrococcaceae</taxon>
        <taxon>Arthrobacter</taxon>
    </lineage>
</organism>
<evidence type="ECO:0000256" key="6">
    <source>
        <dbReference type="ARBA" id="ARBA00023125"/>
    </source>
</evidence>
<dbReference type="EMBL" id="LN483070">
    <property type="protein sequence ID" value="CEA08268.1"/>
    <property type="molecule type" value="Genomic_DNA"/>
</dbReference>
<keyword evidence="4 8" id="KW-0378">Hydrolase</keyword>
<keyword evidence="6" id="KW-0238">DNA-binding</keyword>
<keyword evidence="3" id="KW-0227">DNA damage</keyword>
<protein>
    <recommendedName>
        <fullName evidence="8">Abasic site processing protein</fullName>
        <ecNumber evidence="8">3.4.-.-</ecNumber>
    </recommendedName>
</protein>
<evidence type="ECO:0000313" key="10">
    <source>
        <dbReference type="EMBL" id="CEA08268.1"/>
    </source>
</evidence>
<dbReference type="Pfam" id="PF02586">
    <property type="entry name" value="SRAP"/>
    <property type="match status" value="1"/>
</dbReference>
<dbReference type="GO" id="GO:0016829">
    <property type="term" value="F:lyase activity"/>
    <property type="evidence" value="ECO:0007669"/>
    <property type="project" value="UniProtKB-KW"/>
</dbReference>